<dbReference type="InterPro" id="IPR001353">
    <property type="entry name" value="Proteasome_sua/b"/>
</dbReference>
<dbReference type="CDD" id="cd01913">
    <property type="entry name" value="protease_HslV"/>
    <property type="match status" value="1"/>
</dbReference>
<dbReference type="Pfam" id="PF00227">
    <property type="entry name" value="Proteasome"/>
    <property type="match status" value="1"/>
</dbReference>
<dbReference type="GO" id="GO:0004298">
    <property type="term" value="F:threonine-type endopeptidase activity"/>
    <property type="evidence" value="ECO:0007669"/>
    <property type="project" value="UniProtKB-KW"/>
</dbReference>
<dbReference type="Proteomes" id="UP000294746">
    <property type="component" value="Unassembled WGS sequence"/>
</dbReference>
<keyword evidence="3 8" id="KW-0963">Cytoplasm</keyword>
<evidence type="ECO:0000256" key="5">
    <source>
        <dbReference type="ARBA" id="ARBA00022723"/>
    </source>
</evidence>
<keyword evidence="10" id="KW-1185">Reference proteome</keyword>
<keyword evidence="7 8" id="KW-0915">Sodium</keyword>
<keyword evidence="8" id="KW-0021">Allosteric enzyme</keyword>
<gene>
    <name evidence="8" type="primary">hslV</name>
    <name evidence="9" type="ORF">EDD57_10499</name>
</gene>
<evidence type="ECO:0000256" key="2">
    <source>
        <dbReference type="ARBA" id="ARBA00006053"/>
    </source>
</evidence>
<comment type="catalytic activity">
    <reaction evidence="8">
        <text>ATP-dependent cleavage of peptide bonds with broad specificity.</text>
        <dbReference type="EC" id="3.4.25.2"/>
    </reaction>
</comment>
<keyword evidence="4 8" id="KW-0645">Protease</keyword>
<evidence type="ECO:0000256" key="1">
    <source>
        <dbReference type="ARBA" id="ARBA00004496"/>
    </source>
</evidence>
<evidence type="ECO:0000256" key="6">
    <source>
        <dbReference type="ARBA" id="ARBA00022801"/>
    </source>
</evidence>
<feature type="binding site" evidence="8">
    <location>
        <position position="167"/>
    </location>
    <ligand>
        <name>Na(+)</name>
        <dbReference type="ChEBI" id="CHEBI:29101"/>
    </ligand>
</feature>
<dbReference type="OrthoDB" id="9804884at2"/>
<dbReference type="HAMAP" id="MF_00248">
    <property type="entry name" value="HslV"/>
    <property type="match status" value="1"/>
</dbReference>
<feature type="binding site" evidence="8">
    <location>
        <position position="164"/>
    </location>
    <ligand>
        <name>Na(+)</name>
        <dbReference type="ChEBI" id="CHEBI:29101"/>
    </ligand>
</feature>
<accession>A0A4R2SFP2</accession>
<dbReference type="PIRSF" id="PIRSF039093">
    <property type="entry name" value="HslV"/>
    <property type="match status" value="1"/>
</dbReference>
<evidence type="ECO:0000256" key="3">
    <source>
        <dbReference type="ARBA" id="ARBA00022490"/>
    </source>
</evidence>
<organism evidence="9 10">
    <name type="scientific">Baia soyae</name>
    <dbReference type="NCBI Taxonomy" id="1544746"/>
    <lineage>
        <taxon>Bacteria</taxon>
        <taxon>Bacillati</taxon>
        <taxon>Bacillota</taxon>
        <taxon>Bacilli</taxon>
        <taxon>Bacillales</taxon>
        <taxon>Thermoactinomycetaceae</taxon>
        <taxon>Baia</taxon>
    </lineage>
</organism>
<proteinExistence type="inferred from homology"/>
<evidence type="ECO:0000256" key="7">
    <source>
        <dbReference type="ARBA" id="ARBA00023053"/>
    </source>
</evidence>
<feature type="binding site" evidence="8">
    <location>
        <position position="170"/>
    </location>
    <ligand>
        <name>Na(+)</name>
        <dbReference type="ChEBI" id="CHEBI:29101"/>
    </ligand>
</feature>
<dbReference type="Gene3D" id="3.60.20.10">
    <property type="entry name" value="Glutamine Phosphoribosylpyrophosphate, subunit 1, domain 1"/>
    <property type="match status" value="1"/>
</dbReference>
<keyword evidence="8" id="KW-0888">Threonine protease</keyword>
<comment type="subunit">
    <text evidence="8">A double ring-shaped homohexamer of HslV is capped on each side by a ring-shaped HslU homohexamer. The assembly of the HslU/HslV complex is dependent on binding of ATP.</text>
</comment>
<keyword evidence="6 8" id="KW-0378">Hydrolase</keyword>
<comment type="subcellular location">
    <subcellularLocation>
        <location evidence="1 8">Cytoplasm</location>
    </subcellularLocation>
</comment>
<reference evidence="9 10" key="1">
    <citation type="submission" date="2019-03" db="EMBL/GenBank/DDBJ databases">
        <title>Genomic Encyclopedia of Type Strains, Phase IV (KMG-IV): sequencing the most valuable type-strain genomes for metagenomic binning, comparative biology and taxonomic classification.</title>
        <authorList>
            <person name="Goeker M."/>
        </authorList>
    </citation>
    <scope>NUCLEOTIDE SEQUENCE [LARGE SCALE GENOMIC DNA]</scope>
    <source>
        <strain evidence="9 10">DSM 46831</strain>
    </source>
</reference>
<dbReference type="PROSITE" id="PS51476">
    <property type="entry name" value="PROTEASOME_BETA_2"/>
    <property type="match status" value="1"/>
</dbReference>
<comment type="similarity">
    <text evidence="2 8">Belongs to the peptidase T1B family. HslV subfamily.</text>
</comment>
<dbReference type="PANTHER" id="PTHR32194:SF0">
    <property type="entry name" value="ATP-DEPENDENT PROTEASE SUBUNIT HSLV"/>
    <property type="match status" value="1"/>
</dbReference>
<evidence type="ECO:0000256" key="4">
    <source>
        <dbReference type="ARBA" id="ARBA00022670"/>
    </source>
</evidence>
<dbReference type="NCBIfam" id="NF003964">
    <property type="entry name" value="PRK05456.1"/>
    <property type="match status" value="1"/>
</dbReference>
<dbReference type="GO" id="GO:0051603">
    <property type="term" value="P:proteolysis involved in protein catabolic process"/>
    <property type="evidence" value="ECO:0007669"/>
    <property type="project" value="InterPro"/>
</dbReference>
<dbReference type="SUPFAM" id="SSF56235">
    <property type="entry name" value="N-terminal nucleophile aminohydrolases (Ntn hydrolases)"/>
    <property type="match status" value="1"/>
</dbReference>
<dbReference type="PANTHER" id="PTHR32194">
    <property type="entry name" value="METALLOPROTEASE TLDD"/>
    <property type="match status" value="1"/>
</dbReference>
<dbReference type="NCBIfam" id="TIGR03692">
    <property type="entry name" value="ATP_dep_HslV"/>
    <property type="match status" value="1"/>
</dbReference>
<dbReference type="EC" id="3.4.25.2" evidence="8"/>
<dbReference type="GO" id="GO:0046872">
    <property type="term" value="F:metal ion binding"/>
    <property type="evidence" value="ECO:0007669"/>
    <property type="project" value="UniProtKB-KW"/>
</dbReference>
<comment type="caution">
    <text evidence="9">The sequence shown here is derived from an EMBL/GenBank/DDBJ whole genome shotgun (WGS) entry which is preliminary data.</text>
</comment>
<dbReference type="InterPro" id="IPR023333">
    <property type="entry name" value="Proteasome_suB-type"/>
</dbReference>
<comment type="activity regulation">
    <text evidence="8">Allosterically activated by HslU binding.</text>
</comment>
<dbReference type="EMBL" id="SLXV01000004">
    <property type="protein sequence ID" value="TCP70120.1"/>
    <property type="molecule type" value="Genomic_DNA"/>
</dbReference>
<evidence type="ECO:0000313" key="10">
    <source>
        <dbReference type="Proteomes" id="UP000294746"/>
    </source>
</evidence>
<protein>
    <recommendedName>
        <fullName evidence="8">ATP-dependent protease subunit HslV</fullName>
        <ecNumber evidence="8">3.4.25.2</ecNumber>
    </recommendedName>
</protein>
<dbReference type="AlphaFoldDB" id="A0A4R2SFP2"/>
<dbReference type="InterPro" id="IPR029055">
    <property type="entry name" value="Ntn_hydrolases_N"/>
</dbReference>
<feature type="active site" evidence="8">
    <location>
        <position position="7"/>
    </location>
</feature>
<evidence type="ECO:0000313" key="9">
    <source>
        <dbReference type="EMBL" id="TCP70120.1"/>
    </source>
</evidence>
<comment type="function">
    <text evidence="8">Protease subunit of a proteasome-like degradation complex believed to be a general protein degrading machinery.</text>
</comment>
<dbReference type="GO" id="GO:0005839">
    <property type="term" value="C:proteasome core complex"/>
    <property type="evidence" value="ECO:0007669"/>
    <property type="project" value="InterPro"/>
</dbReference>
<sequence>MEQFHATTIFAIRHNGEAAIAGDGQVTFGNQMIMKHGAKKVRHLYKGKVLAGFAGSVADAITLFEKFEGRLEEFHGNIARAAVELAKEWRMDKVLRNLEAMLIVLNKDQILLVSGNGEVIEPDDDVLAIGSGGSFALSAGRALKRHATHMNAKEIAHAALTIASEVCVFTNSNITVEEV</sequence>
<dbReference type="RefSeq" id="WP_131847907.1">
    <property type="nucleotide sequence ID" value="NZ_SLXV01000004.1"/>
</dbReference>
<keyword evidence="5 8" id="KW-0479">Metal-binding</keyword>
<evidence type="ECO:0000256" key="8">
    <source>
        <dbReference type="HAMAP-Rule" id="MF_00248"/>
    </source>
</evidence>
<dbReference type="GO" id="GO:0009376">
    <property type="term" value="C:HslUV protease complex"/>
    <property type="evidence" value="ECO:0007669"/>
    <property type="project" value="UniProtKB-UniRule"/>
</dbReference>
<dbReference type="InterPro" id="IPR022281">
    <property type="entry name" value="ATP-dep_Prtase_HsIV_su"/>
</dbReference>
<name>A0A4R2SFP2_9BACL</name>